<evidence type="ECO:0000313" key="2">
    <source>
        <dbReference type="Proteomes" id="UP000006556"/>
    </source>
</evidence>
<dbReference type="EMBL" id="AP009389">
    <property type="protein sequence ID" value="BAF60055.1"/>
    <property type="molecule type" value="Genomic_DNA"/>
</dbReference>
<gene>
    <name evidence="1" type="ordered locus">PTH_1874</name>
</gene>
<sequence length="307" mass="33688">MQAVYGKMKPVKKVVSVSLGSPRRDFEAEIEVPGYRLKVRRAGTGGDTGQAAKLLKSLDGEVDALGLGGVNLYLQAGRRRYVLRDGARLAALVKKTPVVDGSGIKDTVERDLVPFIQQRAGWPRQGQVVLLASALDRFGLAEALEQAGCRLIIGDALFALGLPVPFYSLAVLRSAAYTTLPLLSRLPISFLYPLGERQETFRPRFERFYRQADIIAGDFHFLRRYLPPDLSSKNVITSTLTAEDTQELKKRGVRWLVTTGPSFGGRTLGANVLEAICTALLGGAGGPGLYREVLHRIGWEPRLERLN</sequence>
<dbReference type="eggNOG" id="COG5322">
    <property type="taxonomic scope" value="Bacteria"/>
</dbReference>
<proteinExistence type="predicted"/>
<dbReference type="KEGG" id="pth:PTH_1874"/>
<reference evidence="2" key="1">
    <citation type="journal article" date="2008" name="Genome Res.">
        <title>The genome of Pelotomaculum thermopropionicum reveals niche-associated evolution in anaerobic microbiota.</title>
        <authorList>
            <person name="Kosaka T."/>
            <person name="Kato S."/>
            <person name="Shimoyama T."/>
            <person name="Ishii S."/>
            <person name="Abe T."/>
            <person name="Watanabe K."/>
        </authorList>
    </citation>
    <scope>NUCLEOTIDE SEQUENCE [LARGE SCALE GENOMIC DNA]</scope>
    <source>
        <strain evidence="2">DSM 13744 / JCM 10971 / SI</strain>
    </source>
</reference>
<accession>A5D118</accession>
<dbReference type="HOGENOM" id="CLU_1007311_0_0_9"/>
<dbReference type="STRING" id="370438.PTH_1874"/>
<evidence type="ECO:0000313" key="1">
    <source>
        <dbReference type="EMBL" id="BAF60055.1"/>
    </source>
</evidence>
<dbReference type="Proteomes" id="UP000006556">
    <property type="component" value="Chromosome"/>
</dbReference>
<protein>
    <submittedName>
        <fullName evidence="1">Hypothetical membrane protein</fullName>
    </submittedName>
</protein>
<name>A5D118_PELTS</name>
<dbReference type="AlphaFoldDB" id="A5D118"/>
<organism evidence="1 2">
    <name type="scientific">Pelotomaculum thermopropionicum (strain DSM 13744 / JCM 10971 / SI)</name>
    <dbReference type="NCBI Taxonomy" id="370438"/>
    <lineage>
        <taxon>Bacteria</taxon>
        <taxon>Bacillati</taxon>
        <taxon>Bacillota</taxon>
        <taxon>Clostridia</taxon>
        <taxon>Eubacteriales</taxon>
        <taxon>Desulfotomaculaceae</taxon>
        <taxon>Pelotomaculum</taxon>
    </lineage>
</organism>
<keyword evidence="2" id="KW-1185">Reference proteome</keyword>